<dbReference type="PROSITE" id="PS50889">
    <property type="entry name" value="S4"/>
    <property type="match status" value="1"/>
</dbReference>
<keyword evidence="2 10" id="KW-0436">Ligase</keyword>
<dbReference type="AlphaFoldDB" id="A0A291GU31"/>
<feature type="compositionally biased region" description="Pro residues" evidence="11">
    <location>
        <begin position="8"/>
        <end position="18"/>
    </location>
</feature>
<dbReference type="CDD" id="cd00165">
    <property type="entry name" value="S4"/>
    <property type="match status" value="1"/>
</dbReference>
<evidence type="ECO:0000256" key="3">
    <source>
        <dbReference type="ARBA" id="ARBA00022741"/>
    </source>
</evidence>
<evidence type="ECO:0000256" key="7">
    <source>
        <dbReference type="ARBA" id="ARBA00048248"/>
    </source>
</evidence>
<keyword evidence="13" id="KW-1185">Reference proteome</keyword>
<sequence>MHSTTRPIAPPSAAPPTASPDAVSPEPAPPTASPEPAPPSAAAPTPSPGGSPEQILAALERTTDQILGRQDLLDRLREGRRLRMKFGVDLTAPDLHLGHAVNLWMMRTLQDHGHTVVFLLGDTTSRIGDPTGRSTTRPVLTEQQIHDNAESFLAQVTRVLRSEPELLEIRRNSEWFDEMGVPGMLRELSLITHAQLISRDMFRARLASGTEIAMHELLYPVLQGFDSVALDSDLTIVGTDQLFNESMGRELQVKHGQRPQTVITSTVTPGLDGGPKQSKSLGNYVGLCASAEEKFGRLMTLRDELVGIWARVYTDLPLEQAEDLGRRAGAGGAAARDAKLDLAEAVVARNDGAPAARRSREEFLRVFSAGERPKEMVPLALEPGEFTALDLVIAARPDLSRSAARRLLTGGAVTLDDARVEDPEQAVVLRGGEVVRAGRRRWFRVEAPRT</sequence>
<dbReference type="SUPFAM" id="SSF55174">
    <property type="entry name" value="Alpha-L RNA-binding motif"/>
    <property type="match status" value="1"/>
</dbReference>
<dbReference type="Gene3D" id="1.10.240.10">
    <property type="entry name" value="Tyrosyl-Transfer RNA Synthetase"/>
    <property type="match status" value="1"/>
</dbReference>
<dbReference type="GO" id="GO:0006437">
    <property type="term" value="P:tyrosyl-tRNA aminoacylation"/>
    <property type="evidence" value="ECO:0007669"/>
    <property type="project" value="UniProtKB-UniRule"/>
</dbReference>
<dbReference type="EC" id="6.1.1.1" evidence="1 8"/>
<reference evidence="12 13" key="1">
    <citation type="journal article" date="2014" name="Int. J. Syst. Evol. Microbiol.">
        <title>Brachybacterium ginsengisoli sp. nov., isolated from soil of a ginseng field.</title>
        <authorList>
            <person name="Hoang V.A."/>
            <person name="Kim Y.J."/>
            <person name="Nguyen N.L."/>
            <person name="Yang D.C."/>
        </authorList>
    </citation>
    <scope>NUCLEOTIDE SEQUENCE [LARGE SCALE GENOMIC DNA]</scope>
    <source>
        <strain evidence="12 13">DCY80</strain>
    </source>
</reference>
<keyword evidence="3 10" id="KW-0547">Nucleotide-binding</keyword>
<dbReference type="PANTHER" id="PTHR11766">
    <property type="entry name" value="TYROSYL-TRNA SYNTHETASE"/>
    <property type="match status" value="1"/>
</dbReference>
<dbReference type="PRINTS" id="PR01040">
    <property type="entry name" value="TRNASYNTHTYR"/>
</dbReference>
<name>A0A291GU31_9MICO</name>
<dbReference type="Gene3D" id="3.40.50.620">
    <property type="entry name" value="HUPs"/>
    <property type="match status" value="1"/>
</dbReference>
<evidence type="ECO:0000313" key="12">
    <source>
        <dbReference type="EMBL" id="ATG53672.1"/>
    </source>
</evidence>
<dbReference type="OrthoDB" id="9804243at2"/>
<proteinExistence type="inferred from homology"/>
<evidence type="ECO:0000256" key="5">
    <source>
        <dbReference type="ARBA" id="ARBA00022917"/>
    </source>
</evidence>
<evidence type="ECO:0000256" key="6">
    <source>
        <dbReference type="ARBA" id="ARBA00023146"/>
    </source>
</evidence>
<evidence type="ECO:0000256" key="2">
    <source>
        <dbReference type="ARBA" id="ARBA00022598"/>
    </source>
</evidence>
<dbReference type="GO" id="GO:0003723">
    <property type="term" value="F:RNA binding"/>
    <property type="evidence" value="ECO:0007669"/>
    <property type="project" value="UniProtKB-KW"/>
</dbReference>
<accession>A0A291GU31</accession>
<dbReference type="Pfam" id="PF00579">
    <property type="entry name" value="tRNA-synt_1b"/>
    <property type="match status" value="1"/>
</dbReference>
<dbReference type="Gene3D" id="3.10.290.10">
    <property type="entry name" value="RNA-binding S4 domain"/>
    <property type="match status" value="1"/>
</dbReference>
<dbReference type="InterPro" id="IPR014729">
    <property type="entry name" value="Rossmann-like_a/b/a_fold"/>
</dbReference>
<dbReference type="InterPro" id="IPR036986">
    <property type="entry name" value="S4_RNA-bd_sf"/>
</dbReference>
<feature type="compositionally biased region" description="Pro residues" evidence="11">
    <location>
        <begin position="26"/>
        <end position="49"/>
    </location>
</feature>
<dbReference type="InterPro" id="IPR024088">
    <property type="entry name" value="Tyr-tRNA-ligase_bac-type"/>
</dbReference>
<dbReference type="InterPro" id="IPR002307">
    <property type="entry name" value="Tyr-tRNA-ligase"/>
</dbReference>
<feature type="region of interest" description="Disordered" evidence="11">
    <location>
        <begin position="1"/>
        <end position="53"/>
    </location>
</feature>
<evidence type="ECO:0000256" key="1">
    <source>
        <dbReference type="ARBA" id="ARBA00013160"/>
    </source>
</evidence>
<comment type="catalytic activity">
    <reaction evidence="7">
        <text>tRNA(Tyr) + L-tyrosine + ATP = L-tyrosyl-tRNA(Tyr) + AMP + diphosphate + H(+)</text>
        <dbReference type="Rhea" id="RHEA:10220"/>
        <dbReference type="Rhea" id="RHEA-COMP:9706"/>
        <dbReference type="Rhea" id="RHEA-COMP:9707"/>
        <dbReference type="ChEBI" id="CHEBI:15378"/>
        <dbReference type="ChEBI" id="CHEBI:30616"/>
        <dbReference type="ChEBI" id="CHEBI:33019"/>
        <dbReference type="ChEBI" id="CHEBI:58315"/>
        <dbReference type="ChEBI" id="CHEBI:78442"/>
        <dbReference type="ChEBI" id="CHEBI:78536"/>
        <dbReference type="ChEBI" id="CHEBI:456215"/>
        <dbReference type="EC" id="6.1.1.1"/>
    </reaction>
</comment>
<evidence type="ECO:0000256" key="4">
    <source>
        <dbReference type="ARBA" id="ARBA00022840"/>
    </source>
</evidence>
<dbReference type="NCBIfam" id="TIGR00234">
    <property type="entry name" value="tyrS"/>
    <property type="match status" value="1"/>
</dbReference>
<evidence type="ECO:0000256" key="10">
    <source>
        <dbReference type="RuleBase" id="RU363036"/>
    </source>
</evidence>
<dbReference type="Proteomes" id="UP000217889">
    <property type="component" value="Chromosome"/>
</dbReference>
<evidence type="ECO:0000313" key="13">
    <source>
        <dbReference type="Proteomes" id="UP000217889"/>
    </source>
</evidence>
<dbReference type="InterPro" id="IPR002305">
    <property type="entry name" value="aa-tRNA-synth_Ic"/>
</dbReference>
<gene>
    <name evidence="12" type="primary">tyrS</name>
    <name evidence="12" type="ORF">CFK41_01925</name>
</gene>
<evidence type="ECO:0000256" key="9">
    <source>
        <dbReference type="PROSITE-ProRule" id="PRU00182"/>
    </source>
</evidence>
<evidence type="ECO:0000256" key="11">
    <source>
        <dbReference type="SAM" id="MobiDB-lite"/>
    </source>
</evidence>
<dbReference type="PANTHER" id="PTHR11766:SF1">
    <property type="entry name" value="TYROSINE--TRNA LIGASE"/>
    <property type="match status" value="1"/>
</dbReference>
<dbReference type="GO" id="GO:0004831">
    <property type="term" value="F:tyrosine-tRNA ligase activity"/>
    <property type="evidence" value="ECO:0007669"/>
    <property type="project" value="UniProtKB-UniRule"/>
</dbReference>
<evidence type="ECO:0000256" key="8">
    <source>
        <dbReference type="NCBIfam" id="TIGR00234"/>
    </source>
</evidence>
<dbReference type="GO" id="GO:0005524">
    <property type="term" value="F:ATP binding"/>
    <property type="evidence" value="ECO:0007669"/>
    <property type="project" value="UniProtKB-KW"/>
</dbReference>
<comment type="similarity">
    <text evidence="10">Belongs to the class-I aminoacyl-tRNA synthetase family.</text>
</comment>
<organism evidence="12 13">
    <name type="scientific">Brachybacterium ginsengisoli</name>
    <dbReference type="NCBI Taxonomy" id="1331682"/>
    <lineage>
        <taxon>Bacteria</taxon>
        <taxon>Bacillati</taxon>
        <taxon>Actinomycetota</taxon>
        <taxon>Actinomycetes</taxon>
        <taxon>Micrococcales</taxon>
        <taxon>Dermabacteraceae</taxon>
        <taxon>Brachybacterium</taxon>
    </lineage>
</organism>
<dbReference type="EMBL" id="CP023564">
    <property type="protein sequence ID" value="ATG53672.1"/>
    <property type="molecule type" value="Genomic_DNA"/>
</dbReference>
<keyword evidence="5 10" id="KW-0648">Protein biosynthesis</keyword>
<dbReference type="GO" id="GO:0005829">
    <property type="term" value="C:cytosol"/>
    <property type="evidence" value="ECO:0007669"/>
    <property type="project" value="TreeGrafter"/>
</dbReference>
<dbReference type="KEGG" id="bgg:CFK41_01925"/>
<dbReference type="RefSeq" id="WP_096798151.1">
    <property type="nucleotide sequence ID" value="NZ_CP023564.1"/>
</dbReference>
<dbReference type="SUPFAM" id="SSF52374">
    <property type="entry name" value="Nucleotidylyl transferase"/>
    <property type="match status" value="1"/>
</dbReference>
<keyword evidence="4 10" id="KW-0067">ATP-binding</keyword>
<keyword evidence="9" id="KW-0694">RNA-binding</keyword>
<keyword evidence="6 10" id="KW-0030">Aminoacyl-tRNA synthetase</keyword>
<protein>
    <recommendedName>
        <fullName evidence="1 8">Tyrosine--tRNA ligase</fullName>
        <ecNumber evidence="1 8">6.1.1.1</ecNumber>
    </recommendedName>
</protein>